<protein>
    <submittedName>
        <fullName evidence="1">Uncharacterized protein</fullName>
    </submittedName>
</protein>
<dbReference type="AlphaFoldDB" id="G5JX47"/>
<dbReference type="EMBL" id="AEUW02000001">
    <property type="protein sequence ID" value="EHJ53293.1"/>
    <property type="molecule type" value="Genomic_DNA"/>
</dbReference>
<dbReference type="STRING" id="764298.STRMA_1915"/>
<name>G5JX47_9STRE</name>
<gene>
    <name evidence="1" type="ORF">STRMA_1915</name>
</gene>
<reference evidence="1 2" key="1">
    <citation type="journal article" date="2014" name="Int. J. Syst. Evol. Microbiol.">
        <title>Phylogenomics and the dynamic genome evolution of the genus Streptococcus.</title>
        <authorList>
            <consortium name="The Broad Institute Genome Sequencing Platform"/>
            <person name="Richards V.P."/>
            <person name="Palmer S.R."/>
            <person name="Pavinski Bitar P.D."/>
            <person name="Qin X."/>
            <person name="Weinstock G.M."/>
            <person name="Highlander S.K."/>
            <person name="Town C.D."/>
            <person name="Burne R.A."/>
            <person name="Stanhope M.J."/>
        </authorList>
    </citation>
    <scope>NUCLEOTIDE SEQUENCE [LARGE SCALE GENOMIC DNA]</scope>
    <source>
        <strain evidence="1 2">NCTC 11558</strain>
    </source>
</reference>
<dbReference type="RefSeq" id="WP_003082302.1">
    <property type="nucleotide sequence ID" value="NZ_AEUW02000001.1"/>
</dbReference>
<organism evidence="1 2">
    <name type="scientific">Streptococcus macacae NCTC 11558</name>
    <dbReference type="NCBI Taxonomy" id="764298"/>
    <lineage>
        <taxon>Bacteria</taxon>
        <taxon>Bacillati</taxon>
        <taxon>Bacillota</taxon>
        <taxon>Bacilli</taxon>
        <taxon>Lactobacillales</taxon>
        <taxon>Streptococcaceae</taxon>
        <taxon>Streptococcus</taxon>
    </lineage>
</organism>
<keyword evidence="2" id="KW-1185">Reference proteome</keyword>
<dbReference type="Proteomes" id="UP000003573">
    <property type="component" value="Unassembled WGS sequence"/>
</dbReference>
<sequence>MVTWKHFFVNIFLNLISLQTNRFDELKMEFPYLFLLVYLISHSTIKNVS</sequence>
<evidence type="ECO:0000313" key="2">
    <source>
        <dbReference type="Proteomes" id="UP000003573"/>
    </source>
</evidence>
<accession>G5JX47</accession>
<comment type="caution">
    <text evidence="1">The sequence shown here is derived from an EMBL/GenBank/DDBJ whole genome shotgun (WGS) entry which is preliminary data.</text>
</comment>
<proteinExistence type="predicted"/>
<evidence type="ECO:0000313" key="1">
    <source>
        <dbReference type="EMBL" id="EHJ53293.1"/>
    </source>
</evidence>